<organism evidence="1 2">
    <name type="scientific">Marinibacterium profundimaris</name>
    <dbReference type="NCBI Taxonomy" id="1679460"/>
    <lineage>
        <taxon>Bacteria</taxon>
        <taxon>Pseudomonadati</taxon>
        <taxon>Pseudomonadota</taxon>
        <taxon>Alphaproteobacteria</taxon>
        <taxon>Rhodobacterales</taxon>
        <taxon>Paracoccaceae</taxon>
        <taxon>Marinibacterium</taxon>
    </lineage>
</organism>
<evidence type="ECO:0000313" key="2">
    <source>
        <dbReference type="Proteomes" id="UP000215377"/>
    </source>
</evidence>
<sequence>MSPGIARRAEDLYFIEKAAQTLTLARATGEPLAVLSDAVAQNTADGWIAYRGMAVRHFDYLKSQLPRSDPSHACPRRCIQRGHPCVRPDIKRYRHGAVWSTERAEPR</sequence>
<accession>A0A225NH48</accession>
<name>A0A225NH48_9RHOB</name>
<evidence type="ECO:0000313" key="1">
    <source>
        <dbReference type="EMBL" id="OWU69988.1"/>
    </source>
</evidence>
<comment type="caution">
    <text evidence="1">The sequence shown here is derived from an EMBL/GenBank/DDBJ whole genome shotgun (WGS) entry which is preliminary data.</text>
</comment>
<dbReference type="Proteomes" id="UP000215377">
    <property type="component" value="Unassembled WGS sequence"/>
</dbReference>
<protein>
    <submittedName>
        <fullName evidence="1">Uncharacterized protein</fullName>
    </submittedName>
</protein>
<proteinExistence type="predicted"/>
<dbReference type="EMBL" id="AQQR01000013">
    <property type="protein sequence ID" value="OWU69988.1"/>
    <property type="molecule type" value="Genomic_DNA"/>
</dbReference>
<dbReference type="AlphaFoldDB" id="A0A225NH48"/>
<reference evidence="1 2" key="1">
    <citation type="submission" date="2013-04" db="EMBL/GenBank/DDBJ databases">
        <title>Oceanicola sp. 22II1-22F33 Genome Sequencing.</title>
        <authorList>
            <person name="Lai Q."/>
            <person name="Li G."/>
            <person name="Shao Z."/>
        </authorList>
    </citation>
    <scope>NUCLEOTIDE SEQUENCE [LARGE SCALE GENOMIC DNA]</scope>
    <source>
        <strain evidence="1 2">22II1-22F33</strain>
    </source>
</reference>
<keyword evidence="2" id="KW-1185">Reference proteome</keyword>
<gene>
    <name evidence="1" type="ORF">ATO3_21160</name>
</gene>